<evidence type="ECO:0000259" key="9">
    <source>
        <dbReference type="PROSITE" id="PS50097"/>
    </source>
</evidence>
<organism evidence="11">
    <name type="scientific">Drosophila persimilis</name>
    <name type="common">Fruit fly</name>
    <dbReference type="NCBI Taxonomy" id="7234"/>
    <lineage>
        <taxon>Eukaryota</taxon>
        <taxon>Metazoa</taxon>
        <taxon>Ecdysozoa</taxon>
        <taxon>Arthropoda</taxon>
        <taxon>Hexapoda</taxon>
        <taxon>Insecta</taxon>
        <taxon>Pterygota</taxon>
        <taxon>Neoptera</taxon>
        <taxon>Endopterygota</taxon>
        <taxon>Diptera</taxon>
        <taxon>Brachycera</taxon>
        <taxon>Muscomorpha</taxon>
        <taxon>Ephydroidea</taxon>
        <taxon>Drosophilidae</taxon>
        <taxon>Drosophila</taxon>
        <taxon>Sophophora</taxon>
    </lineage>
</organism>
<sequence length="129" mass="14727">MANKKFLFRWNDHQRSLIGMFESLRLTETLVDCSFAAEGQSLKAHKVVLSDCSPYFAALLPGQDDKHPIFVLKDVKYQELRDLMDYMYRGEVNVSQDQLDAFLKAAESLQIRDGKARSPGLLRIGRGFV</sequence>
<dbReference type="SMR" id="B4G945"/>
<dbReference type="PANTHER" id="PTHR23110:SF111">
    <property type="entry name" value="LONGITUDINALS LACKING PROTEIN, ISOFORMS F_I_K_T"/>
    <property type="match status" value="1"/>
</dbReference>
<reference evidence="10 11" key="1">
    <citation type="journal article" date="2007" name="Nature">
        <title>Evolution of genes and genomes on the Drosophila phylogeny.</title>
        <authorList>
            <consortium name="Drosophila 12 Genomes Consortium"/>
            <person name="Clark A.G."/>
            <person name="Eisen M.B."/>
            <person name="Smith D.R."/>
            <person name="Bergman C.M."/>
            <person name="Oliver B."/>
            <person name="Markow T.A."/>
            <person name="Kaufman T.C."/>
            <person name="Kellis M."/>
            <person name="Gelbart W."/>
            <person name="Iyer V.N."/>
            <person name="Pollard D.A."/>
            <person name="Sackton T.B."/>
            <person name="Larracuente A.M."/>
            <person name="Singh N.D."/>
            <person name="Abad J.P."/>
            <person name="Abt D.N."/>
            <person name="Adryan B."/>
            <person name="Aguade M."/>
            <person name="Akashi H."/>
            <person name="Anderson W.W."/>
            <person name="Aquadro C.F."/>
            <person name="Ardell D.H."/>
            <person name="Arguello R."/>
            <person name="Artieri C.G."/>
            <person name="Barbash D.A."/>
            <person name="Barker D."/>
            <person name="Barsanti P."/>
            <person name="Batterham P."/>
            <person name="Batzoglou S."/>
            <person name="Begun D."/>
            <person name="Bhutkar A."/>
            <person name="Blanco E."/>
            <person name="Bosak S.A."/>
            <person name="Bradley R.K."/>
            <person name="Brand A.D."/>
            <person name="Brent M.R."/>
            <person name="Brooks A.N."/>
            <person name="Brown R.H."/>
            <person name="Butlin R.K."/>
            <person name="Caggese C."/>
            <person name="Calvi B.R."/>
            <person name="Bernardo de Carvalho A."/>
            <person name="Caspi A."/>
            <person name="Castrezana S."/>
            <person name="Celniker S.E."/>
            <person name="Chang J.L."/>
            <person name="Chapple C."/>
            <person name="Chatterji S."/>
            <person name="Chinwalla A."/>
            <person name="Civetta A."/>
            <person name="Clifton S.W."/>
            <person name="Comeron J.M."/>
            <person name="Costello J.C."/>
            <person name="Coyne J.A."/>
            <person name="Daub J."/>
            <person name="David R.G."/>
            <person name="Delcher A.L."/>
            <person name="Delehaunty K."/>
            <person name="Do C.B."/>
            <person name="Ebling H."/>
            <person name="Edwards K."/>
            <person name="Eickbush T."/>
            <person name="Evans J.D."/>
            <person name="Filipski A."/>
            <person name="Findeiss S."/>
            <person name="Freyhult E."/>
            <person name="Fulton L."/>
            <person name="Fulton R."/>
            <person name="Garcia A.C."/>
            <person name="Gardiner A."/>
            <person name="Garfield D.A."/>
            <person name="Garvin B.E."/>
            <person name="Gibson G."/>
            <person name="Gilbert D."/>
            <person name="Gnerre S."/>
            <person name="Godfrey J."/>
            <person name="Good R."/>
            <person name="Gotea V."/>
            <person name="Gravely B."/>
            <person name="Greenberg A.J."/>
            <person name="Griffiths-Jones S."/>
            <person name="Gross S."/>
            <person name="Guigo R."/>
            <person name="Gustafson E.A."/>
            <person name="Haerty W."/>
            <person name="Hahn M.W."/>
            <person name="Halligan D.L."/>
            <person name="Halpern A.L."/>
            <person name="Halter G.M."/>
            <person name="Han M.V."/>
            <person name="Heger A."/>
            <person name="Hillier L."/>
            <person name="Hinrichs A.S."/>
            <person name="Holmes I."/>
            <person name="Hoskins R.A."/>
            <person name="Hubisz M.J."/>
            <person name="Hultmark D."/>
            <person name="Huntley M.A."/>
            <person name="Jaffe D.B."/>
            <person name="Jagadeeshan S."/>
            <person name="Jeck W.R."/>
            <person name="Johnson J."/>
            <person name="Jones C.D."/>
            <person name="Jordan W.C."/>
            <person name="Karpen G.H."/>
            <person name="Kataoka E."/>
            <person name="Keightley P.D."/>
            <person name="Kheradpour P."/>
            <person name="Kirkness E.F."/>
            <person name="Koerich L.B."/>
            <person name="Kristiansen K."/>
            <person name="Kudrna D."/>
            <person name="Kulathinal R.J."/>
            <person name="Kumar S."/>
            <person name="Kwok R."/>
            <person name="Lander E."/>
            <person name="Langley C.H."/>
            <person name="Lapoint R."/>
            <person name="Lazzaro B.P."/>
            <person name="Lee S.J."/>
            <person name="Levesque L."/>
            <person name="Li R."/>
            <person name="Lin C.F."/>
            <person name="Lin M.F."/>
            <person name="Lindblad-Toh K."/>
            <person name="Llopart A."/>
            <person name="Long M."/>
            <person name="Low L."/>
            <person name="Lozovsky E."/>
            <person name="Lu J."/>
            <person name="Luo M."/>
            <person name="Machado C.A."/>
            <person name="Makalowski W."/>
            <person name="Marzo M."/>
            <person name="Matsuda M."/>
            <person name="Matzkin L."/>
            <person name="McAllister B."/>
            <person name="McBride C.S."/>
            <person name="McKernan B."/>
            <person name="McKernan K."/>
            <person name="Mendez-Lago M."/>
            <person name="Minx P."/>
            <person name="Mollenhauer M.U."/>
            <person name="Montooth K."/>
            <person name="Mount S.M."/>
            <person name="Mu X."/>
            <person name="Myers E."/>
            <person name="Negre B."/>
            <person name="Newfeld S."/>
            <person name="Nielsen R."/>
            <person name="Noor M.A."/>
            <person name="O'Grady P."/>
            <person name="Pachter L."/>
            <person name="Papaceit M."/>
            <person name="Parisi M.J."/>
            <person name="Parisi M."/>
            <person name="Parts L."/>
            <person name="Pedersen J.S."/>
            <person name="Pesole G."/>
            <person name="Phillippy A.M."/>
            <person name="Ponting C.P."/>
            <person name="Pop M."/>
            <person name="Porcelli D."/>
            <person name="Powell J.R."/>
            <person name="Prohaska S."/>
            <person name="Pruitt K."/>
            <person name="Puig M."/>
            <person name="Quesneville H."/>
            <person name="Ram K.R."/>
            <person name="Rand D."/>
            <person name="Rasmussen M.D."/>
            <person name="Reed L.K."/>
            <person name="Reenan R."/>
            <person name="Reily A."/>
            <person name="Remington K.A."/>
            <person name="Rieger T.T."/>
            <person name="Ritchie M.G."/>
            <person name="Robin C."/>
            <person name="Rogers Y.H."/>
            <person name="Rohde C."/>
            <person name="Rozas J."/>
            <person name="Rubenfield M.J."/>
            <person name="Ruiz A."/>
            <person name="Russo S."/>
            <person name="Salzberg S.L."/>
            <person name="Sanchez-Gracia A."/>
            <person name="Saranga D.J."/>
            <person name="Sato H."/>
            <person name="Schaeffer S.W."/>
            <person name="Schatz M.C."/>
            <person name="Schlenke T."/>
            <person name="Schwartz R."/>
            <person name="Segarra C."/>
            <person name="Singh R.S."/>
            <person name="Sirot L."/>
            <person name="Sirota M."/>
            <person name="Sisneros N.B."/>
            <person name="Smith C.D."/>
            <person name="Smith T.F."/>
            <person name="Spieth J."/>
            <person name="Stage D.E."/>
            <person name="Stark A."/>
            <person name="Stephan W."/>
            <person name="Strausberg R.L."/>
            <person name="Strempel S."/>
            <person name="Sturgill D."/>
            <person name="Sutton G."/>
            <person name="Sutton G.G."/>
            <person name="Tao W."/>
            <person name="Teichmann S."/>
            <person name="Tobari Y.N."/>
            <person name="Tomimura Y."/>
            <person name="Tsolas J.M."/>
            <person name="Valente V.L."/>
            <person name="Venter E."/>
            <person name="Venter J.C."/>
            <person name="Vicario S."/>
            <person name="Vieira F.G."/>
            <person name="Vilella A.J."/>
            <person name="Villasante A."/>
            <person name="Walenz B."/>
            <person name="Wang J."/>
            <person name="Wasserman M."/>
            <person name="Watts T."/>
            <person name="Wilson D."/>
            <person name="Wilson R.K."/>
            <person name="Wing R.A."/>
            <person name="Wolfner M.F."/>
            <person name="Wong A."/>
            <person name="Wong G.K."/>
            <person name="Wu C.I."/>
            <person name="Wu G."/>
            <person name="Yamamoto D."/>
            <person name="Yang H.P."/>
            <person name="Yang S.P."/>
            <person name="Yorke J.A."/>
            <person name="Yoshida K."/>
            <person name="Zdobnov E."/>
            <person name="Zhang P."/>
            <person name="Zhang Y."/>
            <person name="Zimin A.V."/>
            <person name="Baldwin J."/>
            <person name="Abdouelleil A."/>
            <person name="Abdulkadir J."/>
            <person name="Abebe A."/>
            <person name="Abera B."/>
            <person name="Abreu J."/>
            <person name="Acer S.C."/>
            <person name="Aftuck L."/>
            <person name="Alexander A."/>
            <person name="An P."/>
            <person name="Anderson E."/>
            <person name="Anderson S."/>
            <person name="Arachi H."/>
            <person name="Azer M."/>
            <person name="Bachantsang P."/>
            <person name="Barry A."/>
            <person name="Bayul T."/>
            <person name="Berlin A."/>
            <person name="Bessette D."/>
            <person name="Bloom T."/>
            <person name="Blye J."/>
            <person name="Boguslavskiy L."/>
            <person name="Bonnet C."/>
            <person name="Boukhgalter B."/>
            <person name="Bourzgui I."/>
            <person name="Brown A."/>
            <person name="Cahill P."/>
            <person name="Channer S."/>
            <person name="Cheshatsang Y."/>
            <person name="Chuda L."/>
            <person name="Citroen M."/>
            <person name="Collymore A."/>
            <person name="Cooke P."/>
            <person name="Costello M."/>
            <person name="D'Aco K."/>
            <person name="Daza R."/>
            <person name="De Haan G."/>
            <person name="DeGray S."/>
            <person name="DeMaso C."/>
            <person name="Dhargay N."/>
            <person name="Dooley K."/>
            <person name="Dooley E."/>
            <person name="Doricent M."/>
            <person name="Dorje P."/>
            <person name="Dorjee K."/>
            <person name="Dupes A."/>
            <person name="Elong R."/>
            <person name="Falk J."/>
            <person name="Farina A."/>
            <person name="Faro S."/>
            <person name="Ferguson D."/>
            <person name="Fisher S."/>
            <person name="Foley C.D."/>
            <person name="Franke A."/>
            <person name="Friedrich D."/>
            <person name="Gadbois L."/>
            <person name="Gearin G."/>
            <person name="Gearin C.R."/>
            <person name="Giannoukos G."/>
            <person name="Goode T."/>
            <person name="Graham J."/>
            <person name="Grandbois E."/>
            <person name="Grewal S."/>
            <person name="Gyaltsen K."/>
            <person name="Hafez N."/>
            <person name="Hagos B."/>
            <person name="Hall J."/>
            <person name="Henson C."/>
            <person name="Hollinger A."/>
            <person name="Honan T."/>
            <person name="Huard M.D."/>
            <person name="Hughes L."/>
            <person name="Hurhula B."/>
            <person name="Husby M.E."/>
            <person name="Kamat A."/>
            <person name="Kanga B."/>
            <person name="Kashin S."/>
            <person name="Khazanovich D."/>
            <person name="Kisner P."/>
            <person name="Lance K."/>
            <person name="Lara M."/>
            <person name="Lee W."/>
            <person name="Lennon N."/>
            <person name="Letendre F."/>
            <person name="LeVine R."/>
            <person name="Lipovsky A."/>
            <person name="Liu X."/>
            <person name="Liu J."/>
            <person name="Liu S."/>
            <person name="Lokyitsang T."/>
            <person name="Lokyitsang Y."/>
            <person name="Lubonja R."/>
            <person name="Lui A."/>
            <person name="MacDonald P."/>
            <person name="Magnisalis V."/>
            <person name="Maru K."/>
            <person name="Matthews C."/>
            <person name="McCusker W."/>
            <person name="McDonough S."/>
            <person name="Mehta T."/>
            <person name="Meldrim J."/>
            <person name="Meneus L."/>
            <person name="Mihai O."/>
            <person name="Mihalev A."/>
            <person name="Mihova T."/>
            <person name="Mittelman R."/>
            <person name="Mlenga V."/>
            <person name="Montmayeur A."/>
            <person name="Mulrain L."/>
            <person name="Navidi A."/>
            <person name="Naylor J."/>
            <person name="Negash T."/>
            <person name="Nguyen T."/>
            <person name="Nguyen N."/>
            <person name="Nicol R."/>
            <person name="Norbu C."/>
            <person name="Norbu N."/>
            <person name="Novod N."/>
            <person name="O'Neill B."/>
            <person name="Osman S."/>
            <person name="Markiewicz E."/>
            <person name="Oyono O.L."/>
            <person name="Patti C."/>
            <person name="Phunkhang P."/>
            <person name="Pierre F."/>
            <person name="Priest M."/>
            <person name="Raghuraman S."/>
            <person name="Rege F."/>
            <person name="Reyes R."/>
            <person name="Rise C."/>
            <person name="Rogov P."/>
            <person name="Ross K."/>
            <person name="Ryan E."/>
            <person name="Settipalli S."/>
            <person name="Shea T."/>
            <person name="Sherpa N."/>
            <person name="Shi L."/>
            <person name="Shih D."/>
            <person name="Sparrow T."/>
            <person name="Spaulding J."/>
            <person name="Stalker J."/>
            <person name="Stange-Thomann N."/>
            <person name="Stavropoulos S."/>
            <person name="Stone C."/>
            <person name="Strader C."/>
            <person name="Tesfaye S."/>
            <person name="Thomson T."/>
            <person name="Thoulutsang Y."/>
            <person name="Thoulutsang D."/>
            <person name="Topham K."/>
            <person name="Topping I."/>
            <person name="Tsamla T."/>
            <person name="Vassiliev H."/>
            <person name="Vo A."/>
            <person name="Wangchuk T."/>
            <person name="Wangdi T."/>
            <person name="Weiand M."/>
            <person name="Wilkinson J."/>
            <person name="Wilson A."/>
            <person name="Yadav S."/>
            <person name="Young G."/>
            <person name="Yu Q."/>
            <person name="Zembek L."/>
            <person name="Zhong D."/>
            <person name="Zimmer A."/>
            <person name="Zwirko Z."/>
            <person name="Jaffe D.B."/>
            <person name="Alvarez P."/>
            <person name="Brockman W."/>
            <person name="Butler J."/>
            <person name="Chin C."/>
            <person name="Gnerre S."/>
            <person name="Grabherr M."/>
            <person name="Kleber M."/>
            <person name="Mauceli E."/>
            <person name="MacCallum I."/>
        </authorList>
    </citation>
    <scope>NUCLEOTIDE SEQUENCE [LARGE SCALE GENOMIC DNA]</scope>
    <source>
        <strain evidence="11">MSH-3 / Tucson 14011-0111.49</strain>
    </source>
</reference>
<dbReference type="InterPro" id="IPR011333">
    <property type="entry name" value="SKP1/BTB/POZ_sf"/>
</dbReference>
<feature type="domain" description="BTB" evidence="9">
    <location>
        <begin position="31"/>
        <end position="96"/>
    </location>
</feature>
<evidence type="ECO:0000256" key="6">
    <source>
        <dbReference type="ARBA" id="ARBA00023163"/>
    </source>
</evidence>
<evidence type="ECO:0000256" key="5">
    <source>
        <dbReference type="ARBA" id="ARBA00023015"/>
    </source>
</evidence>
<dbReference type="GO" id="GO:0035167">
    <property type="term" value="P:larval lymph gland hemopoiesis"/>
    <property type="evidence" value="ECO:0007669"/>
    <property type="project" value="UniProtKB-ARBA"/>
</dbReference>
<dbReference type="GO" id="GO:0048813">
    <property type="term" value="P:dendrite morphogenesis"/>
    <property type="evidence" value="ECO:0007669"/>
    <property type="project" value="UniProtKB-ARBA"/>
</dbReference>
<dbReference type="GO" id="GO:0006357">
    <property type="term" value="P:regulation of transcription by RNA polymerase II"/>
    <property type="evidence" value="ECO:0007669"/>
    <property type="project" value="TreeGrafter"/>
</dbReference>
<keyword evidence="6" id="KW-0804">Transcription</keyword>
<dbReference type="GO" id="GO:0045476">
    <property type="term" value="P:nurse cell apoptotic process"/>
    <property type="evidence" value="ECO:0007669"/>
    <property type="project" value="UniProtKB-ARBA"/>
</dbReference>
<keyword evidence="11" id="KW-1185">Reference proteome</keyword>
<gene>
    <name evidence="10" type="primary">Dper\GL18715</name>
    <name evidence="10" type="ORF">Dper_GL18715</name>
</gene>
<dbReference type="Gene3D" id="3.30.710.10">
    <property type="entry name" value="Potassium Channel Kv1.1, Chain A"/>
    <property type="match status" value="1"/>
</dbReference>
<dbReference type="PANTHER" id="PTHR23110">
    <property type="entry name" value="BTB DOMAIN TRANSCRIPTION FACTOR"/>
    <property type="match status" value="1"/>
</dbReference>
<evidence type="ECO:0000256" key="1">
    <source>
        <dbReference type="ARBA" id="ARBA00004123"/>
    </source>
</evidence>
<evidence type="ECO:0000256" key="4">
    <source>
        <dbReference type="ARBA" id="ARBA00022902"/>
    </source>
</evidence>
<name>B4G945_DROPE</name>
<dbReference type="GO" id="GO:0007526">
    <property type="term" value="P:larval somatic muscle development"/>
    <property type="evidence" value="ECO:0007669"/>
    <property type="project" value="UniProtKB-ARBA"/>
</dbReference>
<proteinExistence type="predicted"/>
<keyword evidence="7" id="KW-0539">Nucleus</keyword>
<dbReference type="PROSITE" id="PS50097">
    <property type="entry name" value="BTB"/>
    <property type="match status" value="1"/>
</dbReference>
<dbReference type="CDD" id="cd18315">
    <property type="entry name" value="BTB_POZ_BAB-like"/>
    <property type="match status" value="1"/>
</dbReference>
<keyword evidence="5" id="KW-0805">Transcription regulation</keyword>
<keyword evidence="4" id="KW-0524">Neurogenesis</keyword>
<keyword evidence="3" id="KW-0221">Differentiation</keyword>
<evidence type="ECO:0000256" key="7">
    <source>
        <dbReference type="ARBA" id="ARBA00023242"/>
    </source>
</evidence>
<dbReference type="Pfam" id="PF00651">
    <property type="entry name" value="BTB"/>
    <property type="match status" value="1"/>
</dbReference>
<evidence type="ECO:0000313" key="11">
    <source>
        <dbReference type="Proteomes" id="UP000008744"/>
    </source>
</evidence>
<evidence type="ECO:0000256" key="8">
    <source>
        <dbReference type="ARBA" id="ARBA00037382"/>
    </source>
</evidence>
<evidence type="ECO:0000256" key="3">
    <source>
        <dbReference type="ARBA" id="ARBA00022782"/>
    </source>
</evidence>
<dbReference type="OrthoDB" id="10261408at2759"/>
<dbReference type="EMBL" id="CH479180">
    <property type="protein sequence ID" value="EDW28875.1"/>
    <property type="molecule type" value="Genomic_DNA"/>
</dbReference>
<dbReference type="eggNOG" id="ENOG502RYRA">
    <property type="taxonomic scope" value="Eukaryota"/>
</dbReference>
<dbReference type="SUPFAM" id="SSF54695">
    <property type="entry name" value="POZ domain"/>
    <property type="match status" value="1"/>
</dbReference>
<dbReference type="GO" id="GO:0045467">
    <property type="term" value="P:R7 cell development"/>
    <property type="evidence" value="ECO:0007669"/>
    <property type="project" value="UniProtKB-ARBA"/>
</dbReference>
<dbReference type="Proteomes" id="UP000008744">
    <property type="component" value="Unassembled WGS sequence"/>
</dbReference>
<comment type="function">
    <text evidence="8">Putative transcription factor required for axon growth and guidance in the central and peripheral nervous systems. Repels CNS axons away from the midline by promoting the expression of the midline repellent sli and its receptor robo.</text>
</comment>
<keyword evidence="2" id="KW-0217">Developmental protein</keyword>
<evidence type="ECO:0000313" key="10">
    <source>
        <dbReference type="EMBL" id="EDW28875.1"/>
    </source>
</evidence>
<evidence type="ECO:0000256" key="2">
    <source>
        <dbReference type="ARBA" id="ARBA00022473"/>
    </source>
</evidence>
<accession>B4G945</accession>
<dbReference type="GO" id="GO:0005634">
    <property type="term" value="C:nucleus"/>
    <property type="evidence" value="ECO:0007669"/>
    <property type="project" value="UniProtKB-SubCell"/>
</dbReference>
<dbReference type="GO" id="GO:0007464">
    <property type="term" value="P:R3/R4 cell fate commitment"/>
    <property type="evidence" value="ECO:0007669"/>
    <property type="project" value="UniProtKB-ARBA"/>
</dbReference>
<dbReference type="GO" id="GO:0008406">
    <property type="term" value="P:gonad development"/>
    <property type="evidence" value="ECO:0007669"/>
    <property type="project" value="UniProtKB-ARBA"/>
</dbReference>
<dbReference type="InterPro" id="IPR051095">
    <property type="entry name" value="Dros_DevTransReg"/>
</dbReference>
<protein>
    <submittedName>
        <fullName evidence="10">GL18715</fullName>
    </submittedName>
</protein>
<dbReference type="SMART" id="SM00225">
    <property type="entry name" value="BTB"/>
    <property type="match status" value="1"/>
</dbReference>
<dbReference type="KEGG" id="dpe:6589621"/>
<dbReference type="GO" id="GO:0016199">
    <property type="term" value="P:axon midline choice point recognition"/>
    <property type="evidence" value="ECO:0007669"/>
    <property type="project" value="UniProtKB-ARBA"/>
</dbReference>
<dbReference type="AlphaFoldDB" id="B4G945"/>
<comment type="subcellular location">
    <subcellularLocation>
        <location evidence="1">Nucleus</location>
    </subcellularLocation>
</comment>
<dbReference type="PhylomeDB" id="B4G945"/>
<dbReference type="HOGENOM" id="CLU_004253_8_1_1"/>
<dbReference type="OMA" id="WNNHHNT"/>
<dbReference type="InterPro" id="IPR000210">
    <property type="entry name" value="BTB/POZ_dom"/>
</dbReference>